<sequence>MKELVADRLWTREMPLSFFGLKVGTRMSVVRLSGEGGGLWLHSPVALDRRLREALEELGRVRFVVCPNRGHHMFAGQYFAAYPDASVFAAPGLSEKRPDLPFDGVLGDEPEPGWGQDLEQAIFRGERLLREVVFYHQESRTLIVTDLVQSADSGSPLLTRLVMRLMGIYERPGVPLHIRVGFRDKAAGRASLERVLCWDFDRIVLAHGLVVETGGKAVLREAYSFLS</sequence>
<reference evidence="1" key="1">
    <citation type="submission" date="2020-02" db="EMBL/GenBank/DDBJ databases">
        <authorList>
            <person name="Meier V. D."/>
        </authorList>
    </citation>
    <scope>NUCLEOTIDE SEQUENCE</scope>
    <source>
        <strain evidence="1">AVDCRST_MAG82</strain>
    </source>
</reference>
<organism evidence="1">
    <name type="scientific">uncultured Rubrobacteraceae bacterium</name>
    <dbReference type="NCBI Taxonomy" id="349277"/>
    <lineage>
        <taxon>Bacteria</taxon>
        <taxon>Bacillati</taxon>
        <taxon>Actinomycetota</taxon>
        <taxon>Rubrobacteria</taxon>
        <taxon>Rubrobacterales</taxon>
        <taxon>Rubrobacteraceae</taxon>
        <taxon>environmental samples</taxon>
    </lineage>
</organism>
<name>A0A6J4QFJ2_9ACTN</name>
<dbReference type="EMBL" id="CADCVA010000362">
    <property type="protein sequence ID" value="CAA9441760.1"/>
    <property type="molecule type" value="Genomic_DNA"/>
</dbReference>
<dbReference type="AlphaFoldDB" id="A0A6J4QFJ2"/>
<dbReference type="InterPro" id="IPR036866">
    <property type="entry name" value="RibonucZ/Hydroxyglut_hydro"/>
</dbReference>
<dbReference type="InterPro" id="IPR025638">
    <property type="entry name" value="DUF4336"/>
</dbReference>
<dbReference type="PANTHER" id="PTHR33835:SF1">
    <property type="entry name" value="METALLO-BETA-LACTAMASE DOMAIN-CONTAINING PROTEIN"/>
    <property type="match status" value="1"/>
</dbReference>
<gene>
    <name evidence="1" type="ORF">AVDCRST_MAG82-2967</name>
</gene>
<protein>
    <recommendedName>
        <fullName evidence="2">Methanol oxidation genes, glmU-like</fullName>
    </recommendedName>
</protein>
<accession>A0A6J4QFJ2</accession>
<dbReference type="SUPFAM" id="SSF56281">
    <property type="entry name" value="Metallo-hydrolase/oxidoreductase"/>
    <property type="match status" value="1"/>
</dbReference>
<evidence type="ECO:0000313" key="1">
    <source>
        <dbReference type="EMBL" id="CAA9441760.1"/>
    </source>
</evidence>
<dbReference type="Pfam" id="PF14234">
    <property type="entry name" value="DUF4336"/>
    <property type="match status" value="1"/>
</dbReference>
<dbReference type="PANTHER" id="PTHR33835">
    <property type="entry name" value="YALI0C07656P"/>
    <property type="match status" value="1"/>
</dbReference>
<evidence type="ECO:0008006" key="2">
    <source>
        <dbReference type="Google" id="ProtNLM"/>
    </source>
</evidence>
<proteinExistence type="predicted"/>